<evidence type="ECO:0000259" key="1">
    <source>
        <dbReference type="Pfam" id="PF00501"/>
    </source>
</evidence>
<proteinExistence type="predicted"/>
<dbReference type="AlphaFoldDB" id="A0A7X0LT40"/>
<dbReference type="NCBIfam" id="TIGR01733">
    <property type="entry name" value="AA-adenyl-dom"/>
    <property type="match status" value="1"/>
</dbReference>
<dbReference type="Pfam" id="PF00501">
    <property type="entry name" value="AMP-binding"/>
    <property type="match status" value="1"/>
</dbReference>
<evidence type="ECO:0000313" key="4">
    <source>
        <dbReference type="Proteomes" id="UP000540423"/>
    </source>
</evidence>
<dbReference type="InterPro" id="IPR010071">
    <property type="entry name" value="AA_adenyl_dom"/>
</dbReference>
<dbReference type="InterPro" id="IPR020459">
    <property type="entry name" value="AMP-binding"/>
</dbReference>
<dbReference type="InterPro" id="IPR020845">
    <property type="entry name" value="AMP-binding_CS"/>
</dbReference>
<dbReference type="Gene3D" id="3.30.300.30">
    <property type="match status" value="1"/>
</dbReference>
<dbReference type="Pfam" id="PF13193">
    <property type="entry name" value="AMP-binding_C"/>
    <property type="match status" value="1"/>
</dbReference>
<feature type="domain" description="AMP-binding enzyme C-terminal" evidence="2">
    <location>
        <begin position="439"/>
        <end position="514"/>
    </location>
</feature>
<evidence type="ECO:0000313" key="3">
    <source>
        <dbReference type="EMBL" id="MBB6438616.1"/>
    </source>
</evidence>
<sequence>MSPGHLTHVPDQRFDEFLLAAGALTPERPAVVEYAEGTVRTTTFRELQDSAARYAAELDRYGLDIGDRVMIVSDMSAQAVALLLACAARGLPFVPVSPEAPPERRATIAELAEPALCLTAASCDATAAPGATPVGQGSFGPEGIRVPHPPVPGARRRRALAPTDTAYIIFTSGTTGRPKGVVMSHRAVVSFYRGMLAERIVGADDRVASTSPLQFDFSLLDLGLALGSGAALVPVPRPLLRWPTRFLKVLRATGATQVNGVPSIWRQVLRHVPEQLAELPDLRGVLFCGEEFPTSELRHLQRLRPRMRLVNCYGATESMAASFADVPRPLPEETRRLPIGQGHTGAELLLVGEDGTVIEEAGTVGEMYLRSPALFSGYWADPGASAAALVPDPVEPRSGQRVFRTGDLACRGDDGELYFCGRNDSQVQIRGNRVELNEVQRRLLEFPGVTEAAALVVESPGQEPELAAFVVFDEEARPADESDVVAFCLRSMPAYMAPSLMRVTDALPVNQHGKTDHRKLVASLASA</sequence>
<dbReference type="InterPro" id="IPR045851">
    <property type="entry name" value="AMP-bd_C_sf"/>
</dbReference>
<dbReference type="PANTHER" id="PTHR45527">
    <property type="entry name" value="NONRIBOSOMAL PEPTIDE SYNTHETASE"/>
    <property type="match status" value="1"/>
</dbReference>
<reference evidence="3 4" key="1">
    <citation type="submission" date="2020-08" db="EMBL/GenBank/DDBJ databases">
        <title>Genomic Encyclopedia of Type Strains, Phase IV (KMG-IV): sequencing the most valuable type-strain genomes for metagenomic binning, comparative biology and taxonomic classification.</title>
        <authorList>
            <person name="Goeker M."/>
        </authorList>
    </citation>
    <scope>NUCLEOTIDE SEQUENCE [LARGE SCALE GENOMIC DNA]</scope>
    <source>
        <strain evidence="3 4">DSM 40141</strain>
    </source>
</reference>
<organism evidence="3 4">
    <name type="scientific">Streptomyces candidus</name>
    <dbReference type="NCBI Taxonomy" id="67283"/>
    <lineage>
        <taxon>Bacteria</taxon>
        <taxon>Bacillati</taxon>
        <taxon>Actinomycetota</taxon>
        <taxon>Actinomycetes</taxon>
        <taxon>Kitasatosporales</taxon>
        <taxon>Streptomycetaceae</taxon>
        <taxon>Streptomyces</taxon>
    </lineage>
</organism>
<dbReference type="PROSITE" id="PS00455">
    <property type="entry name" value="AMP_BINDING"/>
    <property type="match status" value="1"/>
</dbReference>
<comment type="caution">
    <text evidence="3">The sequence shown here is derived from an EMBL/GenBank/DDBJ whole genome shotgun (WGS) entry which is preliminary data.</text>
</comment>
<dbReference type="PRINTS" id="PR00154">
    <property type="entry name" value="AMPBINDING"/>
</dbReference>
<dbReference type="RefSeq" id="WP_185034866.1">
    <property type="nucleotide sequence ID" value="NZ_BNBN01000006.1"/>
</dbReference>
<dbReference type="Gene3D" id="3.40.50.12780">
    <property type="entry name" value="N-terminal domain of ligase-like"/>
    <property type="match status" value="1"/>
</dbReference>
<dbReference type="InterPro" id="IPR025110">
    <property type="entry name" value="AMP-bd_C"/>
</dbReference>
<dbReference type="EMBL" id="JACHEM010000014">
    <property type="protein sequence ID" value="MBB6438616.1"/>
    <property type="molecule type" value="Genomic_DNA"/>
</dbReference>
<dbReference type="InterPro" id="IPR000873">
    <property type="entry name" value="AMP-dep_synth/lig_dom"/>
</dbReference>
<dbReference type="GO" id="GO:0031177">
    <property type="term" value="F:phosphopantetheine binding"/>
    <property type="evidence" value="ECO:0007669"/>
    <property type="project" value="TreeGrafter"/>
</dbReference>
<dbReference type="GO" id="GO:0044550">
    <property type="term" value="P:secondary metabolite biosynthetic process"/>
    <property type="evidence" value="ECO:0007669"/>
    <property type="project" value="TreeGrafter"/>
</dbReference>
<dbReference type="SUPFAM" id="SSF56801">
    <property type="entry name" value="Acetyl-CoA synthetase-like"/>
    <property type="match status" value="1"/>
</dbReference>
<keyword evidence="4" id="KW-1185">Reference proteome</keyword>
<evidence type="ECO:0000259" key="2">
    <source>
        <dbReference type="Pfam" id="PF13193"/>
    </source>
</evidence>
<dbReference type="GO" id="GO:0005737">
    <property type="term" value="C:cytoplasm"/>
    <property type="evidence" value="ECO:0007669"/>
    <property type="project" value="TreeGrafter"/>
</dbReference>
<dbReference type="PANTHER" id="PTHR45527:SF1">
    <property type="entry name" value="FATTY ACID SYNTHASE"/>
    <property type="match status" value="1"/>
</dbReference>
<name>A0A7X0LT40_9ACTN</name>
<gene>
    <name evidence="3" type="ORF">HNQ79_005128</name>
</gene>
<dbReference type="InterPro" id="IPR042099">
    <property type="entry name" value="ANL_N_sf"/>
</dbReference>
<protein>
    <submittedName>
        <fullName evidence="3">Amino acid adenylation domain-containing protein</fullName>
    </submittedName>
</protein>
<dbReference type="GO" id="GO:0043041">
    <property type="term" value="P:amino acid activation for nonribosomal peptide biosynthetic process"/>
    <property type="evidence" value="ECO:0007669"/>
    <property type="project" value="TreeGrafter"/>
</dbReference>
<accession>A0A7X0LT40</accession>
<dbReference type="Proteomes" id="UP000540423">
    <property type="component" value="Unassembled WGS sequence"/>
</dbReference>
<feature type="domain" description="AMP-dependent synthetase/ligase" evidence="1">
    <location>
        <begin position="23"/>
        <end position="379"/>
    </location>
</feature>